<evidence type="ECO:0000259" key="1">
    <source>
        <dbReference type="PROSITE" id="PS51832"/>
    </source>
</evidence>
<dbReference type="OrthoDB" id="9802066at2"/>
<dbReference type="PANTHER" id="PTHR43155:SF2">
    <property type="entry name" value="CYCLIC DI-GMP PHOSPHODIESTERASE PA4108"/>
    <property type="match status" value="1"/>
</dbReference>
<organism evidence="2 3">
    <name type="scientific">Pelagibacterium lentulum</name>
    <dbReference type="NCBI Taxonomy" id="2029865"/>
    <lineage>
        <taxon>Bacteria</taxon>
        <taxon>Pseudomonadati</taxon>
        <taxon>Pseudomonadota</taxon>
        <taxon>Alphaproteobacteria</taxon>
        <taxon>Hyphomicrobiales</taxon>
        <taxon>Devosiaceae</taxon>
        <taxon>Pelagibacterium</taxon>
    </lineage>
</organism>
<comment type="caution">
    <text evidence="2">The sequence shown here is derived from an EMBL/GenBank/DDBJ whole genome shotgun (WGS) entry which is preliminary data.</text>
</comment>
<sequence length="353" mass="38800">MFIATDNMAKGSALARKLGPLNDFHVVQIEHLPAASPRQRVLVCDFDPTNKTLVELAQPAIDTYRRADVPIIFLLTPGSFHETTQAYALGADIIVPRTRAHELLVPTIARIIASSVTRAVDDTLTTLEKTFAAAANGQALVPARIIESSGIMLEAIEATGISNWLNQSWSIDEATTQHCLLVAGFSAAFAIYLGFSSADRLDLTHAAMLHDVGKAKVPPDILNKPGRFDKRELVIMQQHPILGWDLLNAQKYEGKRLLDAVLHHHEYLDGTGYPDGLRGNKISDFVRIITICDIFGALLEKRPYKSAHTPETALDIMFKMGTKLDPDLLRAFARFVDARVLPGFNGPARFQSA</sequence>
<dbReference type="InterPro" id="IPR037522">
    <property type="entry name" value="HD_GYP_dom"/>
</dbReference>
<dbReference type="InterPro" id="IPR003607">
    <property type="entry name" value="HD/PDEase_dom"/>
</dbReference>
<name>A0A916RQS6_9HYPH</name>
<dbReference type="RefSeq" id="WP_127071263.1">
    <property type="nucleotide sequence ID" value="NZ_BMKB01000009.1"/>
</dbReference>
<evidence type="ECO:0000313" key="2">
    <source>
        <dbReference type="EMBL" id="GGA62741.1"/>
    </source>
</evidence>
<keyword evidence="3" id="KW-1185">Reference proteome</keyword>
<protein>
    <submittedName>
        <fullName evidence="2">Phosphohydrolase</fullName>
    </submittedName>
</protein>
<gene>
    <name evidence="2" type="ORF">GCM10011499_36370</name>
</gene>
<dbReference type="PROSITE" id="PS51832">
    <property type="entry name" value="HD_GYP"/>
    <property type="match status" value="1"/>
</dbReference>
<accession>A0A916RQS6</accession>
<evidence type="ECO:0000313" key="3">
    <source>
        <dbReference type="Proteomes" id="UP000596977"/>
    </source>
</evidence>
<proteinExistence type="predicted"/>
<dbReference type="CDD" id="cd00077">
    <property type="entry name" value="HDc"/>
    <property type="match status" value="1"/>
</dbReference>
<dbReference type="PANTHER" id="PTHR43155">
    <property type="entry name" value="CYCLIC DI-GMP PHOSPHODIESTERASE PA4108-RELATED"/>
    <property type="match status" value="1"/>
</dbReference>
<dbReference type="GO" id="GO:0008081">
    <property type="term" value="F:phosphoric diester hydrolase activity"/>
    <property type="evidence" value="ECO:0007669"/>
    <property type="project" value="UniProtKB-ARBA"/>
</dbReference>
<dbReference type="EMBL" id="BMKB01000009">
    <property type="protein sequence ID" value="GGA62741.1"/>
    <property type="molecule type" value="Genomic_DNA"/>
</dbReference>
<feature type="domain" description="HD-GYP" evidence="1">
    <location>
        <begin position="153"/>
        <end position="348"/>
    </location>
</feature>
<dbReference type="Proteomes" id="UP000596977">
    <property type="component" value="Unassembled WGS sequence"/>
</dbReference>
<dbReference type="AlphaFoldDB" id="A0A916RQS6"/>
<reference evidence="2 3" key="1">
    <citation type="journal article" date="2014" name="Int. J. Syst. Evol. Microbiol.">
        <title>Complete genome sequence of Corynebacterium casei LMG S-19264T (=DSM 44701T), isolated from a smear-ripened cheese.</title>
        <authorList>
            <consortium name="US DOE Joint Genome Institute (JGI-PGF)"/>
            <person name="Walter F."/>
            <person name="Albersmeier A."/>
            <person name="Kalinowski J."/>
            <person name="Ruckert C."/>
        </authorList>
    </citation>
    <scope>NUCLEOTIDE SEQUENCE [LARGE SCALE GENOMIC DNA]</scope>
    <source>
        <strain evidence="2 3">CGMCC 1.15896</strain>
    </source>
</reference>
<dbReference type="Gene3D" id="1.10.3210.10">
    <property type="entry name" value="Hypothetical protein af1432"/>
    <property type="match status" value="1"/>
</dbReference>
<dbReference type="SUPFAM" id="SSF109604">
    <property type="entry name" value="HD-domain/PDEase-like"/>
    <property type="match status" value="1"/>
</dbReference>
<dbReference type="Pfam" id="PF13487">
    <property type="entry name" value="HD_5"/>
    <property type="match status" value="1"/>
</dbReference>
<dbReference type="SMART" id="SM00471">
    <property type="entry name" value="HDc"/>
    <property type="match status" value="1"/>
</dbReference>